<protein>
    <submittedName>
        <fullName evidence="2">RNA-directed DNA polymerase from mobile element jockey</fullName>
    </submittedName>
</protein>
<dbReference type="AlphaFoldDB" id="A0AAV4Y382"/>
<evidence type="ECO:0000256" key="1">
    <source>
        <dbReference type="SAM" id="SignalP"/>
    </source>
</evidence>
<dbReference type="GO" id="GO:0003964">
    <property type="term" value="F:RNA-directed DNA polymerase activity"/>
    <property type="evidence" value="ECO:0007669"/>
    <property type="project" value="UniProtKB-KW"/>
</dbReference>
<organism evidence="2 3">
    <name type="scientific">Caerostris extrusa</name>
    <name type="common">Bark spider</name>
    <name type="synonym">Caerostris bankana</name>
    <dbReference type="NCBI Taxonomy" id="172846"/>
    <lineage>
        <taxon>Eukaryota</taxon>
        <taxon>Metazoa</taxon>
        <taxon>Ecdysozoa</taxon>
        <taxon>Arthropoda</taxon>
        <taxon>Chelicerata</taxon>
        <taxon>Arachnida</taxon>
        <taxon>Araneae</taxon>
        <taxon>Araneomorphae</taxon>
        <taxon>Entelegynae</taxon>
        <taxon>Araneoidea</taxon>
        <taxon>Araneidae</taxon>
        <taxon>Caerostris</taxon>
    </lineage>
</organism>
<feature type="signal peptide" evidence="1">
    <location>
        <begin position="1"/>
        <end position="18"/>
    </location>
</feature>
<evidence type="ECO:0000313" key="2">
    <source>
        <dbReference type="EMBL" id="GIZ00989.1"/>
    </source>
</evidence>
<gene>
    <name evidence="2" type="primary">jockeypol_141</name>
    <name evidence="2" type="ORF">CEXT_707621</name>
</gene>
<sequence length="237" mass="27074">MIIGYFLLFLLIVKQRRDIYPCLSEDNNLHIFARNYSDVGKGGREEVESHKLNCFCHNKEYSENTPHSICPFPKPQIKNGQFPSTTINLPRSFKSTLINPVRSFSQDVSGHSTKIETTAPVSSIFTVENNKQNLDMLAPLSLLKELQTILAAFPKGNNLINFCNNTFTELIAPTTPTRFGFNSASTIDLALIKNFFYPFEIFSLPELKSDHNLIKIAFKFNYDIPSNYHTKKIDWLN</sequence>
<keyword evidence="1" id="KW-0732">Signal</keyword>
<feature type="chain" id="PRO_5043618689" evidence="1">
    <location>
        <begin position="19"/>
        <end position="237"/>
    </location>
</feature>
<keyword evidence="2" id="KW-0695">RNA-directed DNA polymerase</keyword>
<comment type="caution">
    <text evidence="2">The sequence shown here is derived from an EMBL/GenBank/DDBJ whole genome shotgun (WGS) entry which is preliminary data.</text>
</comment>
<reference evidence="2 3" key="1">
    <citation type="submission" date="2021-06" db="EMBL/GenBank/DDBJ databases">
        <title>Caerostris extrusa draft genome.</title>
        <authorList>
            <person name="Kono N."/>
            <person name="Arakawa K."/>
        </authorList>
    </citation>
    <scope>NUCLEOTIDE SEQUENCE [LARGE SCALE GENOMIC DNA]</scope>
</reference>
<dbReference type="Proteomes" id="UP001054945">
    <property type="component" value="Unassembled WGS sequence"/>
</dbReference>
<keyword evidence="2" id="KW-0548">Nucleotidyltransferase</keyword>
<name>A0AAV4Y382_CAEEX</name>
<keyword evidence="2" id="KW-0808">Transferase</keyword>
<accession>A0AAV4Y382</accession>
<evidence type="ECO:0000313" key="3">
    <source>
        <dbReference type="Proteomes" id="UP001054945"/>
    </source>
</evidence>
<dbReference type="EMBL" id="BPLR01018610">
    <property type="protein sequence ID" value="GIZ00989.1"/>
    <property type="molecule type" value="Genomic_DNA"/>
</dbReference>
<proteinExistence type="predicted"/>
<keyword evidence="3" id="KW-1185">Reference proteome</keyword>